<sequence>MSRLIGVTDHAVVRWIERAHGVDVPAIRQQIIGHVARGVDITERMDPRGNVTVVLDGVRYVVRNHTVVTILPALGR</sequence>
<dbReference type="EMBL" id="JAUSVO010000006">
    <property type="protein sequence ID" value="MDQ0439942.1"/>
    <property type="molecule type" value="Genomic_DNA"/>
</dbReference>
<dbReference type="Proteomes" id="UP001241603">
    <property type="component" value="Unassembled WGS sequence"/>
</dbReference>
<proteinExistence type="predicted"/>
<evidence type="ECO:0000313" key="1">
    <source>
        <dbReference type="EMBL" id="MDQ0439942.1"/>
    </source>
</evidence>
<evidence type="ECO:0000313" key="2">
    <source>
        <dbReference type="Proteomes" id="UP001241603"/>
    </source>
</evidence>
<protein>
    <recommendedName>
        <fullName evidence="3">DUF4258 domain-containing protein</fullName>
    </recommendedName>
</protein>
<evidence type="ECO:0008006" key="3">
    <source>
        <dbReference type="Google" id="ProtNLM"/>
    </source>
</evidence>
<keyword evidence="2" id="KW-1185">Reference proteome</keyword>
<reference evidence="1 2" key="1">
    <citation type="submission" date="2023-07" db="EMBL/GenBank/DDBJ databases">
        <title>Genomic Encyclopedia of Type Strains, Phase IV (KMG-IV): sequencing the most valuable type-strain genomes for metagenomic binning, comparative biology and taxonomic classification.</title>
        <authorList>
            <person name="Goeker M."/>
        </authorList>
    </citation>
    <scope>NUCLEOTIDE SEQUENCE [LARGE SCALE GENOMIC DNA]</scope>
    <source>
        <strain evidence="1 2">B6-8</strain>
    </source>
</reference>
<gene>
    <name evidence="1" type="ORF">QO014_004348</name>
</gene>
<name>A0ABU0HCA2_9HYPH</name>
<accession>A0ABU0HCA2</accession>
<dbReference type="RefSeq" id="WP_266350815.1">
    <property type="nucleotide sequence ID" value="NZ_JAPKNG010000006.1"/>
</dbReference>
<organism evidence="1 2">
    <name type="scientific">Kaistia dalseonensis</name>
    <dbReference type="NCBI Taxonomy" id="410840"/>
    <lineage>
        <taxon>Bacteria</taxon>
        <taxon>Pseudomonadati</taxon>
        <taxon>Pseudomonadota</taxon>
        <taxon>Alphaproteobacteria</taxon>
        <taxon>Hyphomicrobiales</taxon>
        <taxon>Kaistiaceae</taxon>
        <taxon>Kaistia</taxon>
    </lineage>
</organism>
<comment type="caution">
    <text evidence="1">The sequence shown here is derived from an EMBL/GenBank/DDBJ whole genome shotgun (WGS) entry which is preliminary data.</text>
</comment>